<dbReference type="EMBL" id="CP035282">
    <property type="protein sequence ID" value="QAT61495.1"/>
    <property type="molecule type" value="Genomic_DNA"/>
</dbReference>
<dbReference type="PANTHER" id="PTHR43861:SF1">
    <property type="entry name" value="TRANS-ACONITATE 2-METHYLTRANSFERASE"/>
    <property type="match status" value="1"/>
</dbReference>
<protein>
    <submittedName>
        <fullName evidence="4">Class I SAM-dependent methyltransferase</fullName>
    </submittedName>
</protein>
<evidence type="ECO:0000256" key="1">
    <source>
        <dbReference type="ARBA" id="ARBA00022603"/>
    </source>
</evidence>
<keyword evidence="1 4" id="KW-0489">Methyltransferase</keyword>
<dbReference type="GO" id="GO:0032259">
    <property type="term" value="P:methylation"/>
    <property type="evidence" value="ECO:0007669"/>
    <property type="project" value="UniProtKB-KW"/>
</dbReference>
<keyword evidence="5" id="KW-1185">Reference proteome</keyword>
<dbReference type="CDD" id="cd02440">
    <property type="entry name" value="AdoMet_MTases"/>
    <property type="match status" value="1"/>
</dbReference>
<dbReference type="PANTHER" id="PTHR43861">
    <property type="entry name" value="TRANS-ACONITATE 2-METHYLTRANSFERASE-RELATED"/>
    <property type="match status" value="1"/>
</dbReference>
<dbReference type="InterPro" id="IPR029063">
    <property type="entry name" value="SAM-dependent_MTases_sf"/>
</dbReference>
<evidence type="ECO:0000313" key="5">
    <source>
        <dbReference type="Proteomes" id="UP000287969"/>
    </source>
</evidence>
<evidence type="ECO:0000256" key="2">
    <source>
        <dbReference type="ARBA" id="ARBA00022679"/>
    </source>
</evidence>
<dbReference type="InterPro" id="IPR016461">
    <property type="entry name" value="COMT-like"/>
</dbReference>
<dbReference type="GO" id="GO:0008168">
    <property type="term" value="F:methyltransferase activity"/>
    <property type="evidence" value="ECO:0007669"/>
    <property type="project" value="UniProtKB-KW"/>
</dbReference>
<dbReference type="Proteomes" id="UP000287969">
    <property type="component" value="Chromosome"/>
</dbReference>
<evidence type="ECO:0000259" key="3">
    <source>
        <dbReference type="Pfam" id="PF13649"/>
    </source>
</evidence>
<dbReference type="KEGG" id="spoa:EQM13_07840"/>
<reference evidence="5" key="1">
    <citation type="submission" date="2019-01" db="EMBL/GenBank/DDBJ databases">
        <title>Draft genomes of a novel of Sporanaerobacter strains.</title>
        <authorList>
            <person name="Ma S."/>
        </authorList>
    </citation>
    <scope>NUCLEOTIDE SEQUENCE [LARGE SCALE GENOMIC DNA]</scope>
    <source>
        <strain evidence="5">NJN-17</strain>
    </source>
</reference>
<organism evidence="4 5">
    <name type="scientific">Acidilutibacter cellobiosedens</name>
    <dbReference type="NCBI Taxonomy" id="2507161"/>
    <lineage>
        <taxon>Bacteria</taxon>
        <taxon>Bacillati</taxon>
        <taxon>Bacillota</taxon>
        <taxon>Tissierellia</taxon>
        <taxon>Tissierellales</taxon>
        <taxon>Acidilutibacteraceae</taxon>
        <taxon>Acidilutibacter</taxon>
    </lineage>
</organism>
<dbReference type="AlphaFoldDB" id="A0A410QBW4"/>
<name>A0A410QBW4_9FIRM</name>
<dbReference type="PROSITE" id="PS51683">
    <property type="entry name" value="SAM_OMT_II"/>
    <property type="match status" value="1"/>
</dbReference>
<keyword evidence="2 4" id="KW-0808">Transferase</keyword>
<evidence type="ECO:0000313" key="4">
    <source>
        <dbReference type="EMBL" id="QAT61495.1"/>
    </source>
</evidence>
<accession>A0A410QBW4</accession>
<dbReference type="Gene3D" id="3.40.50.150">
    <property type="entry name" value="Vaccinia Virus protein VP39"/>
    <property type="match status" value="1"/>
</dbReference>
<dbReference type="Pfam" id="PF13649">
    <property type="entry name" value="Methyltransf_25"/>
    <property type="match status" value="1"/>
</dbReference>
<dbReference type="RefSeq" id="WP_128752392.1">
    <property type="nucleotide sequence ID" value="NZ_CP035282.1"/>
</dbReference>
<feature type="domain" description="Methyltransferase" evidence="3">
    <location>
        <begin position="47"/>
        <end position="140"/>
    </location>
</feature>
<dbReference type="SUPFAM" id="SSF53335">
    <property type="entry name" value="S-adenosyl-L-methionine-dependent methyltransferases"/>
    <property type="match status" value="1"/>
</dbReference>
<dbReference type="OrthoDB" id="43862at2"/>
<proteinExistence type="predicted"/>
<dbReference type="InterPro" id="IPR041698">
    <property type="entry name" value="Methyltransf_25"/>
</dbReference>
<gene>
    <name evidence="4" type="ORF">EQM13_07840</name>
</gene>
<sequence length="215" mass="25229">MDLEKMDEFFNKRVNMYDDHMLNEVEGCREGYKRMAEQIPDSTKKLLDLGCGTGLELDKIFRRLPDVEVTGIDLSKGMLDRLREKYNNKKVKLIQSDYFDYNFGIGIFDTAISFQTLHHFSHEEKTILYTKIYKSLNSRGLYIECDYMANTQEEEDFYFAENKRLRSEMGIKGGFYHYDTPCTIDNQIKMLNTAGFKRVEKLWQQAAAVLLVAQK</sequence>